<feature type="region of interest" description="Disordered" evidence="9">
    <location>
        <begin position="513"/>
        <end position="548"/>
    </location>
</feature>
<reference evidence="12 13" key="1">
    <citation type="submission" date="2025-04" db="UniProtKB">
        <authorList>
            <consortium name="RefSeq"/>
        </authorList>
    </citation>
    <scope>IDENTIFICATION</scope>
</reference>
<keyword evidence="11" id="KW-1185">Reference proteome</keyword>
<keyword evidence="4" id="KW-0677">Repeat</keyword>
<evidence type="ECO:0000256" key="5">
    <source>
        <dbReference type="ARBA" id="ARBA00023043"/>
    </source>
</evidence>
<organism evidence="11 15">
    <name type="scientific">Clupea harengus</name>
    <name type="common">Atlantic herring</name>
    <dbReference type="NCBI Taxonomy" id="7950"/>
    <lineage>
        <taxon>Eukaryota</taxon>
        <taxon>Metazoa</taxon>
        <taxon>Chordata</taxon>
        <taxon>Craniata</taxon>
        <taxon>Vertebrata</taxon>
        <taxon>Euteleostomi</taxon>
        <taxon>Actinopterygii</taxon>
        <taxon>Neopterygii</taxon>
        <taxon>Teleostei</taxon>
        <taxon>Clupei</taxon>
        <taxon>Clupeiformes</taxon>
        <taxon>Clupeoidei</taxon>
        <taxon>Clupeidae</taxon>
        <taxon>Clupea</taxon>
    </lineage>
</organism>
<dbReference type="RefSeq" id="XP_031429530.1">
    <property type="nucleotide sequence ID" value="XM_031573670.2"/>
</dbReference>
<dbReference type="Pfam" id="PF00018">
    <property type="entry name" value="SH3_1"/>
    <property type="match status" value="1"/>
</dbReference>
<dbReference type="GO" id="GO:0006915">
    <property type="term" value="P:apoptotic process"/>
    <property type="evidence" value="ECO:0007669"/>
    <property type="project" value="UniProtKB-KW"/>
</dbReference>
<dbReference type="InterPro" id="IPR028320">
    <property type="entry name" value="iASPP"/>
</dbReference>
<dbReference type="PROSITE" id="PS50297">
    <property type="entry name" value="ANK_REP_REGION"/>
    <property type="match status" value="2"/>
</dbReference>
<dbReference type="InterPro" id="IPR002110">
    <property type="entry name" value="Ankyrin_rpt"/>
</dbReference>
<evidence type="ECO:0000256" key="9">
    <source>
        <dbReference type="SAM" id="MobiDB-lite"/>
    </source>
</evidence>
<evidence type="ECO:0000256" key="7">
    <source>
        <dbReference type="PROSITE-ProRule" id="PRU00023"/>
    </source>
</evidence>
<feature type="compositionally biased region" description="Polar residues" evidence="9">
    <location>
        <begin position="167"/>
        <end position="179"/>
    </location>
</feature>
<dbReference type="RefSeq" id="XP_031429532.1">
    <property type="nucleotide sequence ID" value="XM_031573672.2"/>
</dbReference>
<dbReference type="CTD" id="10848"/>
<feature type="compositionally biased region" description="Low complexity" evidence="9">
    <location>
        <begin position="203"/>
        <end position="221"/>
    </location>
</feature>
<feature type="compositionally biased region" description="Polar residues" evidence="9">
    <location>
        <begin position="297"/>
        <end position="312"/>
    </location>
</feature>
<dbReference type="PANTHER" id="PTHR24164:SF4">
    <property type="entry name" value="RELA-ASSOCIATED INHIBITOR"/>
    <property type="match status" value="1"/>
</dbReference>
<evidence type="ECO:0000256" key="2">
    <source>
        <dbReference type="ARBA" id="ARBA00022443"/>
    </source>
</evidence>
<feature type="domain" description="SH3" evidence="10">
    <location>
        <begin position="707"/>
        <end position="767"/>
    </location>
</feature>
<dbReference type="FunFam" id="1.25.40.20:FF:000008">
    <property type="entry name" value="Apoptosis-stimulating of p53 protein 2 isoform 1"/>
    <property type="match status" value="1"/>
</dbReference>
<keyword evidence="2 8" id="KW-0728">SH3 domain</keyword>
<evidence type="ECO:0000256" key="4">
    <source>
        <dbReference type="ARBA" id="ARBA00022737"/>
    </source>
</evidence>
<feature type="compositionally biased region" description="Basic residues" evidence="9">
    <location>
        <begin position="140"/>
        <end position="156"/>
    </location>
</feature>
<protein>
    <submittedName>
        <fullName evidence="12 13">RelA-associated inhibitor</fullName>
    </submittedName>
</protein>
<dbReference type="OrthoDB" id="10038642at2759"/>
<dbReference type="InterPro" id="IPR001452">
    <property type="entry name" value="SH3_domain"/>
</dbReference>
<evidence type="ECO:0000313" key="11">
    <source>
        <dbReference type="Proteomes" id="UP000515152"/>
    </source>
</evidence>
<feature type="compositionally biased region" description="Low complexity" evidence="9">
    <location>
        <begin position="69"/>
        <end position="86"/>
    </location>
</feature>
<evidence type="ECO:0000256" key="8">
    <source>
        <dbReference type="PROSITE-ProRule" id="PRU00192"/>
    </source>
</evidence>
<feature type="compositionally biased region" description="Polar residues" evidence="9">
    <location>
        <begin position="44"/>
        <end position="64"/>
    </location>
</feature>
<dbReference type="SUPFAM" id="SSF48403">
    <property type="entry name" value="Ankyrin repeat"/>
    <property type="match status" value="1"/>
</dbReference>
<evidence type="ECO:0000313" key="12">
    <source>
        <dbReference type="RefSeq" id="XP_012679473.2"/>
    </source>
</evidence>
<keyword evidence="3" id="KW-0053">Apoptosis</keyword>
<dbReference type="PROSITE" id="PS50002">
    <property type="entry name" value="SH3"/>
    <property type="match status" value="1"/>
</dbReference>
<name>A0A6P8G211_CLUHA</name>
<evidence type="ECO:0000256" key="3">
    <source>
        <dbReference type="ARBA" id="ARBA00022703"/>
    </source>
</evidence>
<dbReference type="GO" id="GO:0006357">
    <property type="term" value="P:regulation of transcription by RNA polymerase II"/>
    <property type="evidence" value="ECO:0007669"/>
    <property type="project" value="TreeGrafter"/>
</dbReference>
<feature type="repeat" description="ANK" evidence="7">
    <location>
        <begin position="608"/>
        <end position="640"/>
    </location>
</feature>
<dbReference type="PRINTS" id="PR00452">
    <property type="entry name" value="SH3DOMAIN"/>
</dbReference>
<dbReference type="InterPro" id="IPR036028">
    <property type="entry name" value="SH3-like_dom_sf"/>
</dbReference>
<dbReference type="RefSeq" id="XP_012679473.2">
    <property type="nucleotide sequence ID" value="XM_012824019.2"/>
</dbReference>
<dbReference type="PROSITE" id="PS50088">
    <property type="entry name" value="ANK_REPEAT"/>
    <property type="match status" value="2"/>
</dbReference>
<dbReference type="Proteomes" id="UP000515152">
    <property type="component" value="Chromosome 9"/>
</dbReference>
<dbReference type="PANTHER" id="PTHR24164">
    <property type="entry name" value="RELA-ASSOCIATED INHIBITOR"/>
    <property type="match status" value="1"/>
</dbReference>
<evidence type="ECO:0000256" key="1">
    <source>
        <dbReference type="ARBA" id="ARBA00004123"/>
    </source>
</evidence>
<keyword evidence="5 7" id="KW-0040">ANK repeat</keyword>
<feature type="region of interest" description="Disordered" evidence="9">
    <location>
        <begin position="259"/>
        <end position="312"/>
    </location>
</feature>
<dbReference type="SMART" id="SM00326">
    <property type="entry name" value="SH3"/>
    <property type="match status" value="1"/>
</dbReference>
<dbReference type="Gene3D" id="1.25.40.20">
    <property type="entry name" value="Ankyrin repeat-containing domain"/>
    <property type="match status" value="1"/>
</dbReference>
<accession>A0A6P8G211</accession>
<sequence>MASQASYGSSMLFQNMNEELNASLATADELSREFDSLMKECAPNNDTPEPSSEPNQRIRINSRSPLPLSSDQEGSGGSSSSNASSSAYMPTVSTHRPGPGAGDLVISDRFTPPDPPPVRRDQPASSYARGQLTPPFHSPHTQRRHSPHTQRRHSPSRRVSSDRSPCGSLTYSPSSNPGTPTYDLSPGMMLLPTPSLDPTHMGRQSPRRSPSPQPFAQSAASTLPRNFMPFKQTDESAQRPKIHGNWNESDLDVSYERKPNHTYEQTDWRRPALPKGNWRESNLDGPPPASSKDHVSRQLQSHHSSLPRNTHISVAPDQPIISRISIPPSTPKMRQHRPIPLSVIMRLQNPHSAARTHYPRVTGPEVDPAFYFQHLPTRDFQHHYHPQELQQRTYYGEELKPYEVDSELENLDPLVGAYHSKYDGPVHYAGQEPETSSLVRAPRPLSPTRLQPVLAPQDQSVPALEELLRIRGEIPRALKRRGSVEQSQPLRKSLVIQPNQYKQMINKLFHKKGLHNKGEPGSDYSSSSDGEENLSPRTSNTAPVPNIAVTLENKGLNSILRRRSQKSSGRHARLSPLVLLLDGALVGELDTVQRAVQEMSNPSQPNDEGITALHNAICGGHHAVVDFLVRIGANVSAPDSHGWTPLHCAASCNDKALCEYLVRSGAAVMAVTESDEATAAQKCDPYAHGYDECENFLRGVESAMGVENSGVLYALWGLSAQASDELSFREGDMVTILQKPEGVDWWWASLCGREGFVPNNYFGLFPKVRPKTLC</sequence>
<dbReference type="Pfam" id="PF12796">
    <property type="entry name" value="Ank_2"/>
    <property type="match status" value="1"/>
</dbReference>
<evidence type="ECO:0000259" key="10">
    <source>
        <dbReference type="PROSITE" id="PS50002"/>
    </source>
</evidence>
<feature type="region of interest" description="Disordered" evidence="9">
    <location>
        <begin position="35"/>
        <end position="225"/>
    </location>
</feature>
<feature type="compositionally biased region" description="Basic and acidic residues" evidence="9">
    <location>
        <begin position="259"/>
        <end position="270"/>
    </location>
</feature>
<evidence type="ECO:0000313" key="14">
    <source>
        <dbReference type="RefSeq" id="XP_031429531.1"/>
    </source>
</evidence>
<keyword evidence="6" id="KW-0539">Nucleus</keyword>
<feature type="compositionally biased region" description="Low complexity" evidence="9">
    <location>
        <begin position="519"/>
        <end position="528"/>
    </location>
</feature>
<evidence type="ECO:0000313" key="13">
    <source>
        <dbReference type="RefSeq" id="XP_031429530.1"/>
    </source>
</evidence>
<dbReference type="KEGG" id="char:105897136"/>
<comment type="subcellular location">
    <subcellularLocation>
        <location evidence="1">Nucleus</location>
    </subcellularLocation>
</comment>
<dbReference type="InterPro" id="IPR036770">
    <property type="entry name" value="Ankyrin_rpt-contain_sf"/>
</dbReference>
<dbReference type="SMART" id="SM00248">
    <property type="entry name" value="ANK"/>
    <property type="match status" value="2"/>
</dbReference>
<dbReference type="AlphaFoldDB" id="A0A6P8G211"/>
<gene>
    <name evidence="12 13 14 15" type="primary">ppp1r13l</name>
</gene>
<dbReference type="GO" id="GO:0005634">
    <property type="term" value="C:nucleus"/>
    <property type="evidence" value="ECO:0007669"/>
    <property type="project" value="UniProtKB-SubCell"/>
</dbReference>
<dbReference type="SUPFAM" id="SSF50044">
    <property type="entry name" value="SH3-domain"/>
    <property type="match status" value="1"/>
</dbReference>
<feature type="repeat" description="ANK" evidence="7">
    <location>
        <begin position="641"/>
        <end position="673"/>
    </location>
</feature>
<evidence type="ECO:0000256" key="6">
    <source>
        <dbReference type="ARBA" id="ARBA00023242"/>
    </source>
</evidence>
<evidence type="ECO:0000313" key="15">
    <source>
        <dbReference type="RefSeq" id="XP_031429532.1"/>
    </source>
</evidence>
<dbReference type="GeneID" id="105897136"/>
<proteinExistence type="predicted"/>
<dbReference type="RefSeq" id="XP_031429531.1">
    <property type="nucleotide sequence ID" value="XM_031573671.2"/>
</dbReference>
<dbReference type="GO" id="GO:0045597">
    <property type="term" value="P:positive regulation of cell differentiation"/>
    <property type="evidence" value="ECO:0007669"/>
    <property type="project" value="TreeGrafter"/>
</dbReference>
<dbReference type="GeneTree" id="ENSGT00940000160551"/>